<dbReference type="RefSeq" id="WP_084874022.1">
    <property type="nucleotide sequence ID" value="NZ_JAGGMY010000001.1"/>
</dbReference>
<evidence type="ECO:0000313" key="11">
    <source>
        <dbReference type="EMBL" id="ORM93372.1"/>
    </source>
</evidence>
<sequence length="286" mass="32357">MVRQSTRNRLEFDAAAIYQYPEHLRQWLEGLPNQPGVYVFHGESDSLPLYIGKSVNLRSRVMSHFRTPDEASMLRQARRVSWIPTAGDLGAQLLEAQMIKTQQPLFNKRLRKNRQLCSLQLSDAAPQVVYARDLDFSSSPNLYGLFRSRHAALEKLKSIADEQRLCHGLLGLESLRSGRGCFRAALKRCAGACCGNETISAHQQRLQAALEDLRVVCWPWPGAVGMVERGEGMTQIHVIDHWFWLGSVSSEEEARQLQRASQGFDHDGYKILCRPLLSGDYPLIPL</sequence>
<keyword evidence="3" id="KW-0378">Hydrolase</keyword>
<evidence type="ECO:0000259" key="10">
    <source>
        <dbReference type="PROSITE" id="PS50164"/>
    </source>
</evidence>
<evidence type="ECO:0000256" key="8">
    <source>
        <dbReference type="ARBA" id="ARBA00042138"/>
    </source>
</evidence>
<dbReference type="GO" id="GO:0004519">
    <property type="term" value="F:endonuclease activity"/>
    <property type="evidence" value="ECO:0007669"/>
    <property type="project" value="UniProtKB-KW"/>
</dbReference>
<keyword evidence="11" id="KW-0255">Endonuclease</keyword>
<dbReference type="NCBIfam" id="NF007833">
    <property type="entry name" value="PRK10545.1"/>
    <property type="match status" value="1"/>
</dbReference>
<evidence type="ECO:0000256" key="9">
    <source>
        <dbReference type="ARBA" id="ARBA00042732"/>
    </source>
</evidence>
<keyword evidence="5" id="KW-0234">DNA repair</keyword>
<dbReference type="CDD" id="cd10434">
    <property type="entry name" value="GIY-YIG_UvrC_Cho"/>
    <property type="match status" value="1"/>
</dbReference>
<dbReference type="GO" id="GO:0006289">
    <property type="term" value="P:nucleotide-excision repair"/>
    <property type="evidence" value="ECO:0007669"/>
    <property type="project" value="InterPro"/>
</dbReference>
<dbReference type="SUPFAM" id="SSF82771">
    <property type="entry name" value="GIY-YIG endonuclease"/>
    <property type="match status" value="1"/>
</dbReference>
<evidence type="ECO:0000256" key="1">
    <source>
        <dbReference type="ARBA" id="ARBA00022763"/>
    </source>
</evidence>
<evidence type="ECO:0000256" key="2">
    <source>
        <dbReference type="ARBA" id="ARBA00022769"/>
    </source>
</evidence>
<dbReference type="STRING" id="55209.HA50_08435"/>
<dbReference type="PROSITE" id="PS50164">
    <property type="entry name" value="GIY_YIG"/>
    <property type="match status" value="1"/>
</dbReference>
<gene>
    <name evidence="11" type="ORF">HA50_08435</name>
</gene>
<comment type="caution">
    <text evidence="11">The sequence shown here is derived from an EMBL/GenBank/DDBJ whole genome shotgun (WGS) entry which is preliminary data.</text>
</comment>
<proteinExistence type="predicted"/>
<dbReference type="EMBL" id="MLJI01000001">
    <property type="protein sequence ID" value="ORM93372.1"/>
    <property type="molecule type" value="Genomic_DNA"/>
</dbReference>
<reference evidence="11 12" key="1">
    <citation type="journal article" date="2017" name="Antonie Van Leeuwenhoek">
        <title>Phylogenomic resolution of the bacterial genus Pantoea and its relationship with Erwinia and Tatumella.</title>
        <authorList>
            <person name="Palmer M."/>
            <person name="Steenkamp E.T."/>
            <person name="Coetzee M.P."/>
            <person name="Chan W.Y."/>
            <person name="van Zyl E."/>
            <person name="De Maayer P."/>
            <person name="Coutinho T.A."/>
            <person name="Blom J."/>
            <person name="Smits T.H."/>
            <person name="Duffy B."/>
            <person name="Venter S.N."/>
        </authorList>
    </citation>
    <scope>NUCLEOTIDE SEQUENCE [LARGE SCALE GENOMIC DNA]</scope>
    <source>
        <strain evidence="11 12">LMG 2657</strain>
    </source>
</reference>
<organism evidence="11 12">
    <name type="scientific">Pantoea cypripedii</name>
    <name type="common">Pectobacterium cypripedii</name>
    <name type="synonym">Erwinia cypripedii</name>
    <dbReference type="NCBI Taxonomy" id="55209"/>
    <lineage>
        <taxon>Bacteria</taxon>
        <taxon>Pseudomonadati</taxon>
        <taxon>Pseudomonadota</taxon>
        <taxon>Gammaproteobacteria</taxon>
        <taxon>Enterobacterales</taxon>
        <taxon>Erwiniaceae</taxon>
        <taxon>Pantoea</taxon>
    </lineage>
</organism>
<keyword evidence="11" id="KW-0540">Nuclease</keyword>
<keyword evidence="12" id="KW-1185">Reference proteome</keyword>
<dbReference type="Gene3D" id="3.40.1440.10">
    <property type="entry name" value="GIY-YIG endonuclease"/>
    <property type="match status" value="1"/>
</dbReference>
<feature type="domain" description="GIY-YIG" evidence="10">
    <location>
        <begin position="33"/>
        <end position="108"/>
    </location>
</feature>
<dbReference type="OrthoDB" id="9803913at2"/>
<keyword evidence="1" id="KW-0227">DNA damage</keyword>
<evidence type="ECO:0000256" key="5">
    <source>
        <dbReference type="ARBA" id="ARBA00023204"/>
    </source>
</evidence>
<dbReference type="GO" id="GO:0009432">
    <property type="term" value="P:SOS response"/>
    <property type="evidence" value="ECO:0007669"/>
    <property type="project" value="UniProtKB-KW"/>
</dbReference>
<evidence type="ECO:0000256" key="4">
    <source>
        <dbReference type="ARBA" id="ARBA00022881"/>
    </source>
</evidence>
<dbReference type="GO" id="GO:0009380">
    <property type="term" value="C:excinuclease repair complex"/>
    <property type="evidence" value="ECO:0007669"/>
    <property type="project" value="TreeGrafter"/>
</dbReference>
<dbReference type="Proteomes" id="UP000193749">
    <property type="component" value="Unassembled WGS sequence"/>
</dbReference>
<dbReference type="PANTHER" id="PTHR30562">
    <property type="entry name" value="UVRC/OXIDOREDUCTASE"/>
    <property type="match status" value="1"/>
</dbReference>
<evidence type="ECO:0000256" key="7">
    <source>
        <dbReference type="ARBA" id="ARBA00040756"/>
    </source>
</evidence>
<keyword evidence="6" id="KW-0742">SOS response</keyword>
<protein>
    <recommendedName>
        <fullName evidence="7">Excinuclease cho</fullName>
    </recommendedName>
    <alternativeName>
        <fullName evidence="9">Endonuclease cho</fullName>
    </alternativeName>
    <alternativeName>
        <fullName evidence="8">UvrC homolog protein</fullName>
    </alternativeName>
</protein>
<dbReference type="PANTHER" id="PTHR30562:SF10">
    <property type="entry name" value="EXCINUCLEASE CHO"/>
    <property type="match status" value="1"/>
</dbReference>
<dbReference type="SMART" id="SM00465">
    <property type="entry name" value="GIYc"/>
    <property type="match status" value="1"/>
</dbReference>
<dbReference type="InterPro" id="IPR050066">
    <property type="entry name" value="UvrABC_protein_C"/>
</dbReference>
<dbReference type="GO" id="GO:0016787">
    <property type="term" value="F:hydrolase activity"/>
    <property type="evidence" value="ECO:0007669"/>
    <property type="project" value="UniProtKB-KW"/>
</dbReference>
<evidence type="ECO:0000256" key="3">
    <source>
        <dbReference type="ARBA" id="ARBA00022801"/>
    </source>
</evidence>
<dbReference type="InterPro" id="IPR000305">
    <property type="entry name" value="GIY-YIG_endonuc"/>
</dbReference>
<keyword evidence="2" id="KW-0228">DNA excision</keyword>
<name>A0A1X1ETP2_PANCY</name>
<accession>A0A1X1ETP2</accession>
<keyword evidence="4" id="KW-0267">Excision nuclease</keyword>
<evidence type="ECO:0000313" key="12">
    <source>
        <dbReference type="Proteomes" id="UP000193749"/>
    </source>
</evidence>
<evidence type="ECO:0000256" key="6">
    <source>
        <dbReference type="ARBA" id="ARBA00023236"/>
    </source>
</evidence>
<dbReference type="InterPro" id="IPR047296">
    <property type="entry name" value="GIY-YIG_UvrC_Cho"/>
</dbReference>
<dbReference type="InterPro" id="IPR035901">
    <property type="entry name" value="GIY-YIG_endonuc_sf"/>
</dbReference>
<dbReference type="FunFam" id="3.40.1440.10:FF:000004">
    <property type="entry name" value="UV-repair endonuclease Cho"/>
    <property type="match status" value="1"/>
</dbReference>
<dbReference type="AlphaFoldDB" id="A0A1X1ETP2"/>